<dbReference type="Gene3D" id="2.30.30.380">
    <property type="entry name" value="Zn-finger domain of Sec23/24"/>
    <property type="match status" value="1"/>
</dbReference>
<reference evidence="1" key="1">
    <citation type="journal article" date="2011" name="PLoS Biol.">
        <title>Gene gain and loss during evolution of obligate parasitism in the white rust pathogen of Arabidopsis thaliana.</title>
        <authorList>
            <person name="Kemen E."/>
            <person name="Gardiner A."/>
            <person name="Schultz-Larsen T."/>
            <person name="Kemen A.C."/>
            <person name="Balmuth A.L."/>
            <person name="Robert-Seilaniantz A."/>
            <person name="Bailey K."/>
            <person name="Holub E."/>
            <person name="Studholme D.J."/>
            <person name="Maclean D."/>
            <person name="Jones J.D."/>
        </authorList>
    </citation>
    <scope>NUCLEOTIDE SEQUENCE</scope>
</reference>
<gene>
    <name evidence="1" type="primary">AlNc14C147G7430</name>
    <name evidence="1" type="ORF">ALNC14_083510</name>
</gene>
<name>F0WLP2_9STRA</name>
<sequence>MWQGNWSTIKVSNPKACALYHEIANVGKLIESSKKRVIWRIKVLEGRDYEISLTHSLASGKKVIRIDGIVKHVSSALSFTDWEHVLSLPGAHVLHVLIKPSVDLNDMYDLIIDGISFRRLPDRFDQEKVGKNASERISETQNDRTYKYSSGNYDSSATSSRGAFFGSWECPRCTLVNTKPLAPICEVCGCAKPANIQAQNRVRNASAANPPIAALPSASLTSFRPKSEPVLLMQPSASPSDPFLDPFNGGADPFATNIAPSEIQPQGIEPSTSRDQIASMLSGLDFSAVPAVDTRPVEIAVEEPQSIPIEEPHANSGDLWKSNMVDLNLNAKPIGRMMPAKQLQTLEQARRSAPIKEKTTVLPPPQPVQYHTASLPPYTGPVHSNSGQNGYISNEYSTNFSAPIPIGYNYTYGTSGMALPPNASALYTPQNPVNASITNVRSSSDPFATLS</sequence>
<accession>F0WLP2</accession>
<dbReference type="AlphaFoldDB" id="F0WLP2"/>
<evidence type="ECO:0000313" key="1">
    <source>
        <dbReference type="EMBL" id="CCA22208.1"/>
    </source>
</evidence>
<proteinExistence type="predicted"/>
<reference evidence="1" key="2">
    <citation type="submission" date="2011-02" db="EMBL/GenBank/DDBJ databases">
        <authorList>
            <person name="MacLean D."/>
        </authorList>
    </citation>
    <scope>NUCLEOTIDE SEQUENCE</scope>
</reference>
<organism evidence="1">
    <name type="scientific">Albugo laibachii Nc14</name>
    <dbReference type="NCBI Taxonomy" id="890382"/>
    <lineage>
        <taxon>Eukaryota</taxon>
        <taxon>Sar</taxon>
        <taxon>Stramenopiles</taxon>
        <taxon>Oomycota</taxon>
        <taxon>Peronosporomycetes</taxon>
        <taxon>Albuginales</taxon>
        <taxon>Albuginaceae</taxon>
        <taxon>Albugo</taxon>
    </lineage>
</organism>
<dbReference type="HOGENOM" id="CLU_526290_0_0_1"/>
<protein>
    <submittedName>
        <fullName evidence="1">Uncharacterized protein AlNc14C147G7430</fullName>
    </submittedName>
</protein>
<dbReference type="EMBL" id="FR824192">
    <property type="protein sequence ID" value="CCA22208.1"/>
    <property type="molecule type" value="Genomic_DNA"/>
</dbReference>